<name>A0A8B9GQZ8_ASTMX</name>
<keyword evidence="8" id="KW-0597">Phosphoprotein</keyword>
<dbReference type="Gene3D" id="3.30.310.80">
    <property type="entry name" value="Kinase associated domain 1, KA1"/>
    <property type="match status" value="1"/>
</dbReference>
<feature type="region of interest" description="Disordered" evidence="19">
    <location>
        <begin position="612"/>
        <end position="637"/>
    </location>
</feature>
<feature type="compositionally biased region" description="Low complexity" evidence="19">
    <location>
        <begin position="541"/>
        <end position="562"/>
    </location>
</feature>
<feature type="domain" description="KA1" evidence="22">
    <location>
        <begin position="684"/>
        <end position="733"/>
    </location>
</feature>
<dbReference type="Gene3D" id="3.30.200.20">
    <property type="entry name" value="Phosphorylase Kinase, domain 1"/>
    <property type="match status" value="1"/>
</dbReference>
<dbReference type="GO" id="GO:0035556">
    <property type="term" value="P:intracellular signal transduction"/>
    <property type="evidence" value="ECO:0007669"/>
    <property type="project" value="TreeGrafter"/>
</dbReference>
<evidence type="ECO:0000256" key="6">
    <source>
        <dbReference type="ARBA" id="ARBA00022490"/>
    </source>
</evidence>
<evidence type="ECO:0000256" key="4">
    <source>
        <dbReference type="ARBA" id="ARBA00006234"/>
    </source>
</evidence>
<feature type="compositionally biased region" description="Basic and acidic residues" evidence="19">
    <location>
        <begin position="477"/>
        <end position="487"/>
    </location>
</feature>
<dbReference type="GO" id="GO:0004674">
    <property type="term" value="F:protein serine/threonine kinase activity"/>
    <property type="evidence" value="ECO:0007669"/>
    <property type="project" value="UniProtKB-KW"/>
</dbReference>
<feature type="compositionally biased region" description="Low complexity" evidence="19">
    <location>
        <begin position="570"/>
        <end position="580"/>
    </location>
</feature>
<evidence type="ECO:0000256" key="7">
    <source>
        <dbReference type="ARBA" id="ARBA00022527"/>
    </source>
</evidence>
<dbReference type="PROSITE" id="PS00108">
    <property type="entry name" value="PROTEIN_KINASE_ST"/>
    <property type="match status" value="1"/>
</dbReference>
<dbReference type="FunFam" id="3.30.310.80:FF:000001">
    <property type="entry name" value="Non-specific serine/threonine protein kinase"/>
    <property type="match status" value="1"/>
</dbReference>
<dbReference type="Pfam" id="PF02149">
    <property type="entry name" value="KA1"/>
    <property type="match status" value="1"/>
</dbReference>
<dbReference type="InterPro" id="IPR001772">
    <property type="entry name" value="KA1_dom"/>
</dbReference>
<accession>A0A8B9GQZ8</accession>
<dbReference type="Pfam" id="PF00069">
    <property type="entry name" value="Pkinase"/>
    <property type="match status" value="1"/>
</dbReference>
<evidence type="ECO:0000256" key="5">
    <source>
        <dbReference type="ARBA" id="ARBA00012513"/>
    </source>
</evidence>
<dbReference type="PROSITE" id="PS50011">
    <property type="entry name" value="PROTEIN_KINASE_DOM"/>
    <property type="match status" value="1"/>
</dbReference>
<evidence type="ECO:0000256" key="18">
    <source>
        <dbReference type="PROSITE-ProRule" id="PRU10141"/>
    </source>
</evidence>
<comment type="cofactor">
    <cofactor evidence="1">
        <name>Mg(2+)</name>
        <dbReference type="ChEBI" id="CHEBI:18420"/>
    </cofactor>
</comment>
<dbReference type="InterPro" id="IPR049508">
    <property type="entry name" value="MARK1-4_cat"/>
</dbReference>
<keyword evidence="6" id="KW-0963">Cytoplasm</keyword>
<keyword evidence="13 18" id="KW-0067">ATP-binding</keyword>
<proteinExistence type="inferred from homology"/>
<dbReference type="PANTHER" id="PTHR24346:SF21">
    <property type="entry name" value="SERINE_THREONINE-PROTEIN KINASE MARK1"/>
    <property type="match status" value="1"/>
</dbReference>
<keyword evidence="14" id="KW-0460">Magnesium</keyword>
<dbReference type="InterPro" id="IPR028375">
    <property type="entry name" value="KA1/Ssp2_C"/>
</dbReference>
<evidence type="ECO:0000256" key="10">
    <source>
        <dbReference type="ARBA" id="ARBA00022723"/>
    </source>
</evidence>
<feature type="region of interest" description="Disordered" evidence="19">
    <location>
        <begin position="375"/>
        <end position="433"/>
    </location>
</feature>
<keyword evidence="11 18" id="KW-0547">Nucleotide-binding</keyword>
<dbReference type="AlphaFoldDB" id="A0A8B9GQZ8"/>
<keyword evidence="15" id="KW-0966">Cell projection</keyword>
<dbReference type="GO" id="GO:0005524">
    <property type="term" value="F:ATP binding"/>
    <property type="evidence" value="ECO:0007669"/>
    <property type="project" value="UniProtKB-UniRule"/>
</dbReference>
<evidence type="ECO:0000259" key="20">
    <source>
        <dbReference type="PROSITE" id="PS50011"/>
    </source>
</evidence>
<dbReference type="InterPro" id="IPR000719">
    <property type="entry name" value="Prot_kinase_dom"/>
</dbReference>
<dbReference type="FunFam" id="1.10.8.10:FF:000011">
    <property type="entry name" value="Non-specific serine/threonine protein kinase"/>
    <property type="match status" value="1"/>
</dbReference>
<keyword evidence="7" id="KW-0723">Serine/threonine-protein kinase</keyword>
<dbReference type="GO" id="GO:0030425">
    <property type="term" value="C:dendrite"/>
    <property type="evidence" value="ECO:0007669"/>
    <property type="project" value="UniProtKB-SubCell"/>
</dbReference>
<dbReference type="GO" id="GO:0046872">
    <property type="term" value="F:metal ion binding"/>
    <property type="evidence" value="ECO:0007669"/>
    <property type="project" value="UniProtKB-KW"/>
</dbReference>
<evidence type="ECO:0000313" key="23">
    <source>
        <dbReference type="Ensembl" id="ENSAMXP00005002548.1"/>
    </source>
</evidence>
<keyword evidence="9" id="KW-0808">Transferase</keyword>
<dbReference type="InterPro" id="IPR015940">
    <property type="entry name" value="UBA"/>
</dbReference>
<dbReference type="GO" id="GO:0005737">
    <property type="term" value="C:cytoplasm"/>
    <property type="evidence" value="ECO:0007669"/>
    <property type="project" value="UniProtKB-SubCell"/>
</dbReference>
<dbReference type="SMART" id="SM00165">
    <property type="entry name" value="UBA"/>
    <property type="match status" value="1"/>
</dbReference>
<evidence type="ECO:0000256" key="14">
    <source>
        <dbReference type="ARBA" id="ARBA00022842"/>
    </source>
</evidence>
<protein>
    <recommendedName>
        <fullName evidence="5">non-specific serine/threonine protein kinase</fullName>
        <ecNumber evidence="5">2.7.11.1</ecNumber>
    </recommendedName>
</protein>
<comment type="catalytic activity">
    <reaction evidence="17">
        <text>L-seryl-[protein] + ATP = O-phospho-L-seryl-[protein] + ADP + H(+)</text>
        <dbReference type="Rhea" id="RHEA:17989"/>
        <dbReference type="Rhea" id="RHEA-COMP:9863"/>
        <dbReference type="Rhea" id="RHEA-COMP:11604"/>
        <dbReference type="ChEBI" id="CHEBI:15378"/>
        <dbReference type="ChEBI" id="CHEBI:29999"/>
        <dbReference type="ChEBI" id="CHEBI:30616"/>
        <dbReference type="ChEBI" id="CHEBI:83421"/>
        <dbReference type="ChEBI" id="CHEBI:456216"/>
        <dbReference type="EC" id="2.7.11.1"/>
    </reaction>
</comment>
<dbReference type="InterPro" id="IPR008271">
    <property type="entry name" value="Ser/Thr_kinase_AS"/>
</dbReference>
<dbReference type="FunFam" id="3.30.200.20:FF:000003">
    <property type="entry name" value="Non-specific serine/threonine protein kinase"/>
    <property type="match status" value="1"/>
</dbReference>
<dbReference type="PROSITE" id="PS50030">
    <property type="entry name" value="UBA"/>
    <property type="match status" value="1"/>
</dbReference>
<evidence type="ECO:0000256" key="19">
    <source>
        <dbReference type="SAM" id="MobiDB-lite"/>
    </source>
</evidence>
<dbReference type="CDD" id="cd14072">
    <property type="entry name" value="STKc_MARK"/>
    <property type="match status" value="1"/>
</dbReference>
<evidence type="ECO:0000256" key="17">
    <source>
        <dbReference type="ARBA" id="ARBA00048679"/>
    </source>
</evidence>
<dbReference type="PROSITE" id="PS50032">
    <property type="entry name" value="KA1"/>
    <property type="match status" value="1"/>
</dbReference>
<dbReference type="SUPFAM" id="SSF103243">
    <property type="entry name" value="KA1-like"/>
    <property type="match status" value="1"/>
</dbReference>
<dbReference type="CDD" id="cd12196">
    <property type="entry name" value="MARK1-3_C"/>
    <property type="match status" value="1"/>
</dbReference>
<feature type="domain" description="Protein kinase" evidence="20">
    <location>
        <begin position="60"/>
        <end position="311"/>
    </location>
</feature>
<dbReference type="Gene3D" id="1.10.8.10">
    <property type="entry name" value="DNA helicase RuvA subunit, C-terminal domain"/>
    <property type="match status" value="1"/>
</dbReference>
<feature type="compositionally biased region" description="Basic and acidic residues" evidence="19">
    <location>
        <begin position="625"/>
        <end position="635"/>
    </location>
</feature>
<dbReference type="PROSITE" id="PS00107">
    <property type="entry name" value="PROTEIN_KINASE_ATP"/>
    <property type="match status" value="1"/>
</dbReference>
<dbReference type="FunFam" id="1.10.510.10:FF:000156">
    <property type="entry name" value="Serine/threonine-protein kinase SIK3 homolog"/>
    <property type="match status" value="1"/>
</dbReference>
<evidence type="ECO:0000256" key="15">
    <source>
        <dbReference type="ARBA" id="ARBA00023273"/>
    </source>
</evidence>
<dbReference type="EC" id="2.7.11.1" evidence="5"/>
<dbReference type="SMART" id="SM00220">
    <property type="entry name" value="S_TKc"/>
    <property type="match status" value="1"/>
</dbReference>
<evidence type="ECO:0000256" key="12">
    <source>
        <dbReference type="ARBA" id="ARBA00022777"/>
    </source>
</evidence>
<dbReference type="SUPFAM" id="SSF56112">
    <property type="entry name" value="Protein kinase-like (PK-like)"/>
    <property type="match status" value="1"/>
</dbReference>
<sequence>MSTRTPLPTVNERDTENHTSLDGFPEAPVPPAKSVSRTSLPRCRSSLSSSVDEHPHVGSYRLLKTIGKGNFAKVKLARHILTGREVAVKIIDKTQLNPTSLQKVLSCNCYIMCLLFCFSVKLFEVIETEKTLYLVMEYASGGEVFDYLVAHGRMKEKEARAKFRQIVSAVQYCHQKKIVHRDLKAENLLLDADMNIKIADFGFSNEFTLGSKLDTFCGSPPYAAPELFQGKKYDGPEVDVWSLGVILYTLVSGSLPFDGQNLKELRERVLRGKYRIPFYMSTDCENLLKRLLVLNPVKRGSLEQIMKDRWMNVGHEEEELTPYSEPEADFNDTKRIELMVTMGFPKDDITEALIGQKYDEVMATYLLLGRKPPEFEGSESLSNSNLCPRPRPTSDINSSSSQSPAHSKVQRSISANQKQQRRFSDHGGDDMQPSKVTEPWFPLLLCLCVLMVCLLPPAGAAVPPSVSCSKRSGGMEGEQKEEWEASRKLPASGSKTDVPASPLTSQERKKPTTNGGMARRNTYVCDRSSDRYSAIPNGKDSSLTEVSGSASSASGTASALASTRPRHVKSMSTSGTSSKTALPPIEDNSEYKPTVVINCVCLCLRIPSEGEAGAKTETPRSTSGESREETRDSKPRSLRFTWSMKTTSSMEPGDMMREIRKVLDVNNCDYEQRERFLLFCVHGDARQENLVQWEMEVCKLPRLSLNGVRFKRISGTSIAFKNIACKIANELKL</sequence>
<dbReference type="PANTHER" id="PTHR24346">
    <property type="entry name" value="MAP/MICROTUBULE AFFINITY-REGULATING KINASE"/>
    <property type="match status" value="1"/>
</dbReference>
<dbReference type="Proteomes" id="UP000694621">
    <property type="component" value="Unplaced"/>
</dbReference>
<keyword evidence="12" id="KW-0418">Kinase</keyword>
<dbReference type="InterPro" id="IPR011009">
    <property type="entry name" value="Kinase-like_dom_sf"/>
</dbReference>
<evidence type="ECO:0000256" key="2">
    <source>
        <dbReference type="ARBA" id="ARBA00004279"/>
    </source>
</evidence>
<evidence type="ECO:0000256" key="11">
    <source>
        <dbReference type="ARBA" id="ARBA00022741"/>
    </source>
</evidence>
<evidence type="ECO:0000256" key="3">
    <source>
        <dbReference type="ARBA" id="ARBA00004496"/>
    </source>
</evidence>
<dbReference type="Pfam" id="PF00627">
    <property type="entry name" value="UBA"/>
    <property type="match status" value="1"/>
</dbReference>
<organism evidence="23 24">
    <name type="scientific">Astyanax mexicanus</name>
    <name type="common">Blind cave fish</name>
    <name type="synonym">Astyanax fasciatus mexicanus</name>
    <dbReference type="NCBI Taxonomy" id="7994"/>
    <lineage>
        <taxon>Eukaryota</taxon>
        <taxon>Metazoa</taxon>
        <taxon>Chordata</taxon>
        <taxon>Craniata</taxon>
        <taxon>Vertebrata</taxon>
        <taxon>Euteleostomi</taxon>
        <taxon>Actinopterygii</taxon>
        <taxon>Neopterygii</taxon>
        <taxon>Teleostei</taxon>
        <taxon>Ostariophysi</taxon>
        <taxon>Characiformes</taxon>
        <taxon>Characoidei</taxon>
        <taxon>Acestrorhamphidae</taxon>
        <taxon>Acestrorhamphinae</taxon>
        <taxon>Astyanax</taxon>
    </lineage>
</organism>
<evidence type="ECO:0000256" key="13">
    <source>
        <dbReference type="ARBA" id="ARBA00022840"/>
    </source>
</evidence>
<comment type="catalytic activity">
    <reaction evidence="16">
        <text>L-threonyl-[protein] + ATP = O-phospho-L-threonyl-[protein] + ADP + H(+)</text>
        <dbReference type="Rhea" id="RHEA:46608"/>
        <dbReference type="Rhea" id="RHEA-COMP:11060"/>
        <dbReference type="Rhea" id="RHEA-COMP:11605"/>
        <dbReference type="ChEBI" id="CHEBI:15378"/>
        <dbReference type="ChEBI" id="CHEBI:30013"/>
        <dbReference type="ChEBI" id="CHEBI:30616"/>
        <dbReference type="ChEBI" id="CHEBI:61977"/>
        <dbReference type="ChEBI" id="CHEBI:456216"/>
        <dbReference type="EC" id="2.7.11.1"/>
    </reaction>
</comment>
<evidence type="ECO:0000256" key="9">
    <source>
        <dbReference type="ARBA" id="ARBA00022679"/>
    </source>
</evidence>
<dbReference type="InterPro" id="IPR017441">
    <property type="entry name" value="Protein_kinase_ATP_BS"/>
</dbReference>
<comment type="similarity">
    <text evidence="4">Belongs to the protein kinase superfamily. CAMK Ser/Thr protein kinase family. SNF1 subfamily.</text>
</comment>
<keyword evidence="10" id="KW-0479">Metal-binding</keyword>
<evidence type="ECO:0000256" key="8">
    <source>
        <dbReference type="ARBA" id="ARBA00022553"/>
    </source>
</evidence>
<evidence type="ECO:0000259" key="22">
    <source>
        <dbReference type="PROSITE" id="PS50032"/>
    </source>
</evidence>
<reference evidence="23" key="1">
    <citation type="submission" date="2025-08" db="UniProtKB">
        <authorList>
            <consortium name="Ensembl"/>
        </authorList>
    </citation>
    <scope>IDENTIFICATION</scope>
</reference>
<dbReference type="Ensembl" id="ENSAMXT00005002855.1">
    <property type="protein sequence ID" value="ENSAMXP00005002548.1"/>
    <property type="gene ID" value="ENSAMXG00005001405.1"/>
</dbReference>
<feature type="binding site" evidence="18">
    <location>
        <position position="89"/>
    </location>
    <ligand>
        <name>ATP</name>
        <dbReference type="ChEBI" id="CHEBI:30616"/>
    </ligand>
</feature>
<dbReference type="Gene3D" id="1.10.510.10">
    <property type="entry name" value="Transferase(Phosphotransferase) domain 1"/>
    <property type="match status" value="1"/>
</dbReference>
<dbReference type="CDD" id="cd14405">
    <property type="entry name" value="UBA_MARK1"/>
    <property type="match status" value="1"/>
</dbReference>
<evidence type="ECO:0000256" key="1">
    <source>
        <dbReference type="ARBA" id="ARBA00001946"/>
    </source>
</evidence>
<feature type="domain" description="UBA" evidence="21">
    <location>
        <begin position="329"/>
        <end position="369"/>
    </location>
</feature>
<comment type="subcellular location">
    <subcellularLocation>
        <location evidence="2">Cell projection</location>
        <location evidence="2">Dendrite</location>
    </subcellularLocation>
    <subcellularLocation>
        <location evidence="3">Cytoplasm</location>
    </subcellularLocation>
</comment>
<evidence type="ECO:0000256" key="16">
    <source>
        <dbReference type="ARBA" id="ARBA00047899"/>
    </source>
</evidence>
<feature type="region of interest" description="Disordered" evidence="19">
    <location>
        <begin position="461"/>
        <end position="587"/>
    </location>
</feature>
<evidence type="ECO:0000259" key="21">
    <source>
        <dbReference type="PROSITE" id="PS50030"/>
    </source>
</evidence>
<feature type="region of interest" description="Disordered" evidence="19">
    <location>
        <begin position="1"/>
        <end position="39"/>
    </location>
</feature>
<evidence type="ECO:0000313" key="24">
    <source>
        <dbReference type="Proteomes" id="UP000694621"/>
    </source>
</evidence>
<feature type="compositionally biased region" description="Polar residues" evidence="19">
    <location>
        <begin position="394"/>
        <end position="418"/>
    </location>
</feature>